<evidence type="ECO:0000313" key="2">
    <source>
        <dbReference type="Proteomes" id="UP000237105"/>
    </source>
</evidence>
<organism evidence="1 2">
    <name type="scientific">Parasponia andersonii</name>
    <name type="common">Sponia andersonii</name>
    <dbReference type="NCBI Taxonomy" id="3476"/>
    <lineage>
        <taxon>Eukaryota</taxon>
        <taxon>Viridiplantae</taxon>
        <taxon>Streptophyta</taxon>
        <taxon>Embryophyta</taxon>
        <taxon>Tracheophyta</taxon>
        <taxon>Spermatophyta</taxon>
        <taxon>Magnoliopsida</taxon>
        <taxon>eudicotyledons</taxon>
        <taxon>Gunneridae</taxon>
        <taxon>Pentapetalae</taxon>
        <taxon>rosids</taxon>
        <taxon>fabids</taxon>
        <taxon>Rosales</taxon>
        <taxon>Cannabaceae</taxon>
        <taxon>Parasponia</taxon>
    </lineage>
</organism>
<gene>
    <name evidence="1" type="ORF">PanWU01x14_222570</name>
</gene>
<protein>
    <submittedName>
        <fullName evidence="1">Uncharacterized protein</fullName>
    </submittedName>
</protein>
<evidence type="ECO:0000313" key="1">
    <source>
        <dbReference type="EMBL" id="PON50542.1"/>
    </source>
</evidence>
<dbReference type="Proteomes" id="UP000237105">
    <property type="component" value="Unassembled WGS sequence"/>
</dbReference>
<name>A0A2P5BP25_PARAD</name>
<proteinExistence type="predicted"/>
<keyword evidence="2" id="KW-1185">Reference proteome</keyword>
<feature type="non-terminal residue" evidence="1">
    <location>
        <position position="1"/>
    </location>
</feature>
<accession>A0A2P5BP25</accession>
<sequence length="35" mass="3922">DLGDSFALSSCLRERAKSSRDSRPKWLRSRSGVVV</sequence>
<comment type="caution">
    <text evidence="1">The sequence shown here is derived from an EMBL/GenBank/DDBJ whole genome shotgun (WGS) entry which is preliminary data.</text>
</comment>
<dbReference type="AlphaFoldDB" id="A0A2P5BP25"/>
<reference evidence="2" key="1">
    <citation type="submission" date="2016-06" db="EMBL/GenBank/DDBJ databases">
        <title>Parallel loss of symbiosis genes in relatives of nitrogen-fixing non-legume Parasponia.</title>
        <authorList>
            <person name="Van Velzen R."/>
            <person name="Holmer R."/>
            <person name="Bu F."/>
            <person name="Rutten L."/>
            <person name="Van Zeijl A."/>
            <person name="Liu W."/>
            <person name="Santuari L."/>
            <person name="Cao Q."/>
            <person name="Sharma T."/>
            <person name="Shen D."/>
            <person name="Roswanjaya Y."/>
            <person name="Wardhani T."/>
            <person name="Kalhor M.S."/>
            <person name="Jansen J."/>
            <person name="Van den Hoogen J."/>
            <person name="Gungor B."/>
            <person name="Hartog M."/>
            <person name="Hontelez J."/>
            <person name="Verver J."/>
            <person name="Yang W.-C."/>
            <person name="Schijlen E."/>
            <person name="Repin R."/>
            <person name="Schilthuizen M."/>
            <person name="Schranz E."/>
            <person name="Heidstra R."/>
            <person name="Miyata K."/>
            <person name="Fedorova E."/>
            <person name="Kohlen W."/>
            <person name="Bisseling T."/>
            <person name="Smit S."/>
            <person name="Geurts R."/>
        </authorList>
    </citation>
    <scope>NUCLEOTIDE SEQUENCE [LARGE SCALE GENOMIC DNA]</scope>
    <source>
        <strain evidence="2">cv. WU1-14</strain>
    </source>
</reference>
<dbReference type="EMBL" id="JXTB01000244">
    <property type="protein sequence ID" value="PON50542.1"/>
    <property type="molecule type" value="Genomic_DNA"/>
</dbReference>